<feature type="coiled-coil region" evidence="1">
    <location>
        <begin position="74"/>
        <end position="101"/>
    </location>
</feature>
<gene>
    <name evidence="3" type="ORF">M1L60_15225</name>
</gene>
<comment type="caution">
    <text evidence="3">The sequence shown here is derived from an EMBL/GenBank/DDBJ whole genome shotgun (WGS) entry which is preliminary data.</text>
</comment>
<keyword evidence="4" id="KW-1185">Reference proteome</keyword>
<dbReference type="RefSeq" id="WP_253238069.1">
    <property type="nucleotide sequence ID" value="NZ_JAMYJR010000014.1"/>
</dbReference>
<protein>
    <submittedName>
        <fullName evidence="3">Class I SAM-dependent methyltransferase</fullName>
        <ecNumber evidence="3">2.1.1.-</ecNumber>
    </submittedName>
</protein>
<dbReference type="InterPro" id="IPR029063">
    <property type="entry name" value="SAM-dependent_MTases_sf"/>
</dbReference>
<feature type="transmembrane region" description="Helical" evidence="2">
    <location>
        <begin position="45"/>
        <end position="66"/>
    </location>
</feature>
<evidence type="ECO:0000256" key="1">
    <source>
        <dbReference type="SAM" id="Coils"/>
    </source>
</evidence>
<accession>A0ABT1DPM5</accession>
<dbReference type="EC" id="2.1.1.-" evidence="3"/>
<dbReference type="GO" id="GO:0008168">
    <property type="term" value="F:methyltransferase activity"/>
    <property type="evidence" value="ECO:0007669"/>
    <property type="project" value="UniProtKB-KW"/>
</dbReference>
<keyword evidence="2" id="KW-0472">Membrane</keyword>
<evidence type="ECO:0000313" key="4">
    <source>
        <dbReference type="Proteomes" id="UP001523369"/>
    </source>
</evidence>
<dbReference type="EMBL" id="JAMYJR010000014">
    <property type="protein sequence ID" value="MCO8271945.1"/>
    <property type="molecule type" value="Genomic_DNA"/>
</dbReference>
<dbReference type="Proteomes" id="UP001523369">
    <property type="component" value="Unassembled WGS sequence"/>
</dbReference>
<keyword evidence="3" id="KW-0808">Transferase</keyword>
<evidence type="ECO:0000256" key="2">
    <source>
        <dbReference type="SAM" id="Phobius"/>
    </source>
</evidence>
<dbReference type="GO" id="GO:0032259">
    <property type="term" value="P:methylation"/>
    <property type="evidence" value="ECO:0007669"/>
    <property type="project" value="UniProtKB-KW"/>
</dbReference>
<keyword evidence="2" id="KW-0812">Transmembrane</keyword>
<proteinExistence type="predicted"/>
<keyword evidence="2" id="KW-1133">Transmembrane helix</keyword>
<dbReference type="Gene3D" id="3.40.50.150">
    <property type="entry name" value="Vaccinia Virus protein VP39"/>
    <property type="match status" value="1"/>
</dbReference>
<name>A0ABT1DPM5_9ACTN</name>
<dbReference type="Pfam" id="PF13578">
    <property type="entry name" value="Methyltransf_24"/>
    <property type="match status" value="1"/>
</dbReference>
<keyword evidence="3" id="KW-0489">Methyltransferase</keyword>
<reference evidence="3 4" key="1">
    <citation type="submission" date="2022-06" db="EMBL/GenBank/DDBJ databases">
        <title>New Species of the Genus Actinoplanes, ActinopZanes ferrugineus.</title>
        <authorList>
            <person name="Ding P."/>
        </authorList>
    </citation>
    <scope>NUCLEOTIDE SEQUENCE [LARGE SCALE GENOMIC DNA]</scope>
    <source>
        <strain evidence="3 4">TRM88003</strain>
    </source>
</reference>
<organism evidence="3 4">
    <name type="scientific">Paractinoplanes aksuensis</name>
    <dbReference type="NCBI Taxonomy" id="2939490"/>
    <lineage>
        <taxon>Bacteria</taxon>
        <taxon>Bacillati</taxon>
        <taxon>Actinomycetota</taxon>
        <taxon>Actinomycetes</taxon>
        <taxon>Micromonosporales</taxon>
        <taxon>Micromonosporaceae</taxon>
        <taxon>Paractinoplanes</taxon>
    </lineage>
</organism>
<evidence type="ECO:0000313" key="3">
    <source>
        <dbReference type="EMBL" id="MCO8271945.1"/>
    </source>
</evidence>
<keyword evidence="1" id="KW-0175">Coiled coil</keyword>
<feature type="transmembrane region" description="Helical" evidence="2">
    <location>
        <begin position="21"/>
        <end position="39"/>
    </location>
</feature>
<sequence>MTRFLRTTRTVVRRLRGASRRQLAGLVIGLLVAAGVAVSSGAGQAALATGLLALLLAAVLAGVIHLSRRMARLHRSNQEAVRELRGTVDQLQRRVIAAVEKERLAAGDRHLELTEALARTERLTARGAEVLLHEQSREIEAMFQLFRAVTPRAPMPAGGVLHPTDLLGLVHLARERRPGLTVTLGCGPSTVWLGYAVGVSGGRLVAVEHDENRAIRVRAKVAEHGLSGVEVRHVPLAELSVDGRSADWYDVDALDGLSDIDLLLVDGTLTPAATDPLAPALHVLGRRLAPAAAVVVDDEPARVAPRQGGGFGLTVRRRLPGRWTALTHPQATASTVG</sequence>
<dbReference type="SUPFAM" id="SSF53335">
    <property type="entry name" value="S-adenosyl-L-methionine-dependent methyltransferases"/>
    <property type="match status" value="1"/>
</dbReference>